<feature type="chain" id="PRO_5046423858" evidence="6">
    <location>
        <begin position="24"/>
        <end position="287"/>
    </location>
</feature>
<evidence type="ECO:0000256" key="5">
    <source>
        <dbReference type="ARBA" id="ARBA00023237"/>
    </source>
</evidence>
<dbReference type="PANTHER" id="PTHR38776:SF1">
    <property type="entry name" value="MLTA-INTERACTING PROTEIN-RELATED"/>
    <property type="match status" value="1"/>
</dbReference>
<feature type="signal peptide" evidence="6">
    <location>
        <begin position="1"/>
        <end position="23"/>
    </location>
</feature>
<reference evidence="8" key="1">
    <citation type="submission" date="2020-12" db="EMBL/GenBank/DDBJ databases">
        <title>Hymenobacter sp.</title>
        <authorList>
            <person name="Kim M.K."/>
        </authorList>
    </citation>
    <scope>NUCLEOTIDE SEQUENCE [LARGE SCALE GENOMIC DNA]</scope>
    <source>
        <strain evidence="8">BT553</strain>
    </source>
</reference>
<evidence type="ECO:0000313" key="8">
    <source>
        <dbReference type="Proteomes" id="UP000640426"/>
    </source>
</evidence>
<dbReference type="Proteomes" id="UP000640426">
    <property type="component" value="Unassembled WGS sequence"/>
</dbReference>
<sequence length="287" mass="29739">MTNTLLQLAAPAILLTMTSPAIAQNASSPPPASVDLGADRITIGIGPALLPSYTGSDQYILVPGIAVQGQVSGIAFDTAGSSLYVDAIKGHGGTGWKPQLGPLIAARLNRTTRIGDPRVSALGELNTAWEVGVWGGMQRTGVVTSPYDTLSITASYQRDVGNAHRSYMVSPSISYSTPLSHKDYVSLSAGADYIGRGFGSYYFDISTVGAAASGLAAYGGADRAGWQDWNTSMLAAHSLTGDLTHGLTVFATAGHQRLLGRYARSPIVADAGNAGQWNGALGVAYTF</sequence>
<dbReference type="InterPro" id="IPR010583">
    <property type="entry name" value="MipA"/>
</dbReference>
<evidence type="ECO:0000256" key="6">
    <source>
        <dbReference type="SAM" id="SignalP"/>
    </source>
</evidence>
<keyword evidence="3 6" id="KW-0732">Signal</keyword>
<protein>
    <submittedName>
        <fullName evidence="7">MipA/OmpV family protein</fullName>
    </submittedName>
</protein>
<dbReference type="EMBL" id="JAELXS010000002">
    <property type="protein sequence ID" value="MBJ6120917.1"/>
    <property type="molecule type" value="Genomic_DNA"/>
</dbReference>
<evidence type="ECO:0000313" key="7">
    <source>
        <dbReference type="EMBL" id="MBJ6120917.1"/>
    </source>
</evidence>
<gene>
    <name evidence="7" type="ORF">JAO74_03820</name>
</gene>
<evidence type="ECO:0000256" key="3">
    <source>
        <dbReference type="ARBA" id="ARBA00022729"/>
    </source>
</evidence>
<proteinExistence type="inferred from homology"/>
<dbReference type="Pfam" id="PF06629">
    <property type="entry name" value="MipA"/>
    <property type="match status" value="1"/>
</dbReference>
<name>A0ABS0XLL6_9SPHN</name>
<evidence type="ECO:0000256" key="2">
    <source>
        <dbReference type="ARBA" id="ARBA00005722"/>
    </source>
</evidence>
<keyword evidence="5" id="KW-0998">Cell outer membrane</keyword>
<accession>A0ABS0XLL6</accession>
<comment type="subcellular location">
    <subcellularLocation>
        <location evidence="1">Cell outer membrane</location>
    </subcellularLocation>
</comment>
<keyword evidence="4" id="KW-0472">Membrane</keyword>
<comment type="caution">
    <text evidence="7">The sequence shown here is derived from an EMBL/GenBank/DDBJ whole genome shotgun (WGS) entry which is preliminary data.</text>
</comment>
<keyword evidence="8" id="KW-1185">Reference proteome</keyword>
<comment type="similarity">
    <text evidence="2">Belongs to the MipA/OmpV family.</text>
</comment>
<organism evidence="7 8">
    <name type="scientific">Sphingomonas mollis</name>
    <dbReference type="NCBI Taxonomy" id="2795726"/>
    <lineage>
        <taxon>Bacteria</taxon>
        <taxon>Pseudomonadati</taxon>
        <taxon>Pseudomonadota</taxon>
        <taxon>Alphaproteobacteria</taxon>
        <taxon>Sphingomonadales</taxon>
        <taxon>Sphingomonadaceae</taxon>
        <taxon>Sphingomonas</taxon>
    </lineage>
</organism>
<evidence type="ECO:0000256" key="4">
    <source>
        <dbReference type="ARBA" id="ARBA00023136"/>
    </source>
</evidence>
<dbReference type="RefSeq" id="WP_233150655.1">
    <property type="nucleotide sequence ID" value="NZ_JAELXS010000002.1"/>
</dbReference>
<dbReference type="PANTHER" id="PTHR38776">
    <property type="entry name" value="MLTA-INTERACTING PROTEIN-RELATED"/>
    <property type="match status" value="1"/>
</dbReference>
<evidence type="ECO:0000256" key="1">
    <source>
        <dbReference type="ARBA" id="ARBA00004442"/>
    </source>
</evidence>